<dbReference type="GO" id="GO:0016787">
    <property type="term" value="F:hydrolase activity"/>
    <property type="evidence" value="ECO:0007669"/>
    <property type="project" value="InterPro"/>
</dbReference>
<dbReference type="EMBL" id="KV454293">
    <property type="protein sequence ID" value="ODQ73659.1"/>
    <property type="molecule type" value="Genomic_DNA"/>
</dbReference>
<proteinExistence type="predicted"/>
<dbReference type="PANTHER" id="PTHR17630:SF105">
    <property type="entry name" value="DIENELACTONE HYDROLASE FAMILY PROTEIN (AFU_ORTHOLOGUE AFUA_4G08790)"/>
    <property type="match status" value="1"/>
</dbReference>
<evidence type="ECO:0000313" key="2">
    <source>
        <dbReference type="EMBL" id="ODQ73659.1"/>
    </source>
</evidence>
<dbReference type="Gene3D" id="3.40.50.1820">
    <property type="entry name" value="alpha/beta hydrolase"/>
    <property type="match status" value="1"/>
</dbReference>
<protein>
    <recommendedName>
        <fullName evidence="1">Dienelactone hydrolase domain-containing protein</fullName>
    </recommendedName>
</protein>
<name>A0A1E3Q7H6_LIPST</name>
<keyword evidence="3" id="KW-1185">Reference proteome</keyword>
<reference evidence="2 3" key="1">
    <citation type="journal article" date="2016" name="Proc. Natl. Acad. Sci. U.S.A.">
        <title>Comparative genomics of biotechnologically important yeasts.</title>
        <authorList>
            <person name="Riley R."/>
            <person name="Haridas S."/>
            <person name="Wolfe K.H."/>
            <person name="Lopes M.R."/>
            <person name="Hittinger C.T."/>
            <person name="Goeker M."/>
            <person name="Salamov A.A."/>
            <person name="Wisecaver J.H."/>
            <person name="Long T.M."/>
            <person name="Calvey C.H."/>
            <person name="Aerts A.L."/>
            <person name="Barry K.W."/>
            <person name="Choi C."/>
            <person name="Clum A."/>
            <person name="Coughlan A.Y."/>
            <person name="Deshpande S."/>
            <person name="Douglass A.P."/>
            <person name="Hanson S.J."/>
            <person name="Klenk H.-P."/>
            <person name="LaButti K.M."/>
            <person name="Lapidus A."/>
            <person name="Lindquist E.A."/>
            <person name="Lipzen A.M."/>
            <person name="Meier-Kolthoff J.P."/>
            <person name="Ohm R.A."/>
            <person name="Otillar R.P."/>
            <person name="Pangilinan J.L."/>
            <person name="Peng Y."/>
            <person name="Rokas A."/>
            <person name="Rosa C.A."/>
            <person name="Scheuner C."/>
            <person name="Sibirny A.A."/>
            <person name="Slot J.C."/>
            <person name="Stielow J.B."/>
            <person name="Sun H."/>
            <person name="Kurtzman C.P."/>
            <person name="Blackwell M."/>
            <person name="Grigoriev I.V."/>
            <person name="Jeffries T.W."/>
        </authorList>
    </citation>
    <scope>NUCLEOTIDE SEQUENCE [LARGE SCALE GENOMIC DNA]</scope>
    <source>
        <strain evidence="2 3">NRRL Y-11557</strain>
    </source>
</reference>
<dbReference type="Proteomes" id="UP000094385">
    <property type="component" value="Unassembled WGS sequence"/>
</dbReference>
<gene>
    <name evidence="2" type="ORF">LIPSTDRAFT_70680</name>
</gene>
<dbReference type="OrthoDB" id="17560at2759"/>
<evidence type="ECO:0000313" key="3">
    <source>
        <dbReference type="Proteomes" id="UP000094385"/>
    </source>
</evidence>
<organism evidence="2 3">
    <name type="scientific">Lipomyces starkeyi NRRL Y-11557</name>
    <dbReference type="NCBI Taxonomy" id="675824"/>
    <lineage>
        <taxon>Eukaryota</taxon>
        <taxon>Fungi</taxon>
        <taxon>Dikarya</taxon>
        <taxon>Ascomycota</taxon>
        <taxon>Saccharomycotina</taxon>
        <taxon>Lipomycetes</taxon>
        <taxon>Lipomycetales</taxon>
        <taxon>Lipomycetaceae</taxon>
        <taxon>Lipomyces</taxon>
    </lineage>
</organism>
<accession>A0A1E3Q7H6</accession>
<dbReference type="AlphaFoldDB" id="A0A1E3Q7H6"/>
<feature type="domain" description="Dienelactone hydrolase" evidence="1">
    <location>
        <begin position="140"/>
        <end position="272"/>
    </location>
</feature>
<dbReference type="Pfam" id="PF01738">
    <property type="entry name" value="DLH"/>
    <property type="match status" value="1"/>
</dbReference>
<sequence>MSSALPCPACTSGTLHTATPQGSSTTLYGFETYVSPIPENPKGVILYITDIFGWELPNARLLADAYAKEGDFVVYVPNFMPWVPIKETELKEDILENGGFLQSFSHKMWLISRFVPFAIAARPSVTTPKILKFAKSIKSSEYSPLPLFTVGFCWGGKYTVLFSKSNLGKDVFAATAAMHPSMLKLPGDFEGLSVPLAIGLGTKDQAVTKQGAATIESVLQNTKQEVKTFQFELKWYEGMKHGFAVRGDLEKEDVRKGINDAKTQVIEWFHKFI</sequence>
<dbReference type="STRING" id="675824.A0A1E3Q7H6"/>
<dbReference type="SUPFAM" id="SSF53474">
    <property type="entry name" value="alpha/beta-Hydrolases"/>
    <property type="match status" value="1"/>
</dbReference>
<dbReference type="InterPro" id="IPR002925">
    <property type="entry name" value="Dienelactn_hydro"/>
</dbReference>
<dbReference type="PANTHER" id="PTHR17630">
    <property type="entry name" value="DIENELACTONE HYDROLASE"/>
    <property type="match status" value="1"/>
</dbReference>
<dbReference type="InterPro" id="IPR029058">
    <property type="entry name" value="AB_hydrolase_fold"/>
</dbReference>
<evidence type="ECO:0000259" key="1">
    <source>
        <dbReference type="Pfam" id="PF01738"/>
    </source>
</evidence>